<organism evidence="1 2">
    <name type="scientific">Entomophthora muscae</name>
    <dbReference type="NCBI Taxonomy" id="34485"/>
    <lineage>
        <taxon>Eukaryota</taxon>
        <taxon>Fungi</taxon>
        <taxon>Fungi incertae sedis</taxon>
        <taxon>Zoopagomycota</taxon>
        <taxon>Entomophthoromycotina</taxon>
        <taxon>Entomophthoromycetes</taxon>
        <taxon>Entomophthorales</taxon>
        <taxon>Entomophthoraceae</taxon>
        <taxon>Entomophthora</taxon>
    </lineage>
</organism>
<name>A0ACC2TAX4_9FUNG</name>
<comment type="caution">
    <text evidence="1">The sequence shown here is derived from an EMBL/GenBank/DDBJ whole genome shotgun (WGS) entry which is preliminary data.</text>
</comment>
<gene>
    <name evidence="1" type="ORF">DSO57_1034361</name>
</gene>
<proteinExistence type="predicted"/>
<sequence length="157" mass="17858">MHPVVGLLCYISYNLILSQVITKRWGPAVGTLLLSPPNVNPMPKNLGVFPTVSEPETLAPSQCPKFYAEDILILSQAIYLGLFWLGLIILLNPNYLKLRWWLIINSMWTWVVILHHMETASYYLIISVTHEKPHIVHVRHGAHKACPSSVLLRTQKV</sequence>
<accession>A0ACC2TAX4</accession>
<evidence type="ECO:0000313" key="2">
    <source>
        <dbReference type="Proteomes" id="UP001165960"/>
    </source>
</evidence>
<dbReference type="EMBL" id="QTSX02003125">
    <property type="protein sequence ID" value="KAJ9071701.1"/>
    <property type="molecule type" value="Genomic_DNA"/>
</dbReference>
<protein>
    <submittedName>
        <fullName evidence="1">Uncharacterized protein</fullName>
    </submittedName>
</protein>
<evidence type="ECO:0000313" key="1">
    <source>
        <dbReference type="EMBL" id="KAJ9071701.1"/>
    </source>
</evidence>
<dbReference type="Proteomes" id="UP001165960">
    <property type="component" value="Unassembled WGS sequence"/>
</dbReference>
<keyword evidence="2" id="KW-1185">Reference proteome</keyword>
<reference evidence="1" key="1">
    <citation type="submission" date="2022-04" db="EMBL/GenBank/DDBJ databases">
        <title>Genome of the entomopathogenic fungus Entomophthora muscae.</title>
        <authorList>
            <person name="Elya C."/>
            <person name="Lovett B.R."/>
            <person name="Lee E."/>
            <person name="Macias A.M."/>
            <person name="Hajek A.E."/>
            <person name="De Bivort B.L."/>
            <person name="Kasson M.T."/>
            <person name="De Fine Licht H.H."/>
            <person name="Stajich J.E."/>
        </authorList>
    </citation>
    <scope>NUCLEOTIDE SEQUENCE</scope>
    <source>
        <strain evidence="1">Berkeley</strain>
    </source>
</reference>